<protein>
    <submittedName>
        <fullName evidence="2">Antibiotic biosynthesis monooxygenase</fullName>
    </submittedName>
</protein>
<dbReference type="Proteomes" id="UP000198282">
    <property type="component" value="Unassembled WGS sequence"/>
</dbReference>
<evidence type="ECO:0000313" key="2">
    <source>
        <dbReference type="EMBL" id="SNT59062.1"/>
    </source>
</evidence>
<dbReference type="Pfam" id="PF03992">
    <property type="entry name" value="ABM"/>
    <property type="match status" value="1"/>
</dbReference>
<evidence type="ECO:0000313" key="3">
    <source>
        <dbReference type="Proteomes" id="UP000198282"/>
    </source>
</evidence>
<dbReference type="PROSITE" id="PS51725">
    <property type="entry name" value="ABM"/>
    <property type="match status" value="1"/>
</dbReference>
<reference evidence="2 3" key="1">
    <citation type="submission" date="2017-06" db="EMBL/GenBank/DDBJ databases">
        <authorList>
            <person name="Kim H.J."/>
            <person name="Triplett B.A."/>
        </authorList>
    </citation>
    <scope>NUCLEOTIDE SEQUENCE [LARGE SCALE GENOMIC DNA]</scope>
    <source>
        <strain evidence="2 3">CGMCC 4.2132</strain>
    </source>
</reference>
<accession>A0A239NWI3</accession>
<evidence type="ECO:0000259" key="1">
    <source>
        <dbReference type="PROSITE" id="PS51725"/>
    </source>
</evidence>
<proteinExistence type="predicted"/>
<keyword evidence="2" id="KW-0560">Oxidoreductase</keyword>
<dbReference type="Gene3D" id="3.30.70.100">
    <property type="match status" value="1"/>
</dbReference>
<keyword evidence="3" id="KW-1185">Reference proteome</keyword>
<dbReference type="SUPFAM" id="SSF54909">
    <property type="entry name" value="Dimeric alpha+beta barrel"/>
    <property type="match status" value="1"/>
</dbReference>
<dbReference type="GO" id="GO:0004497">
    <property type="term" value="F:monooxygenase activity"/>
    <property type="evidence" value="ECO:0007669"/>
    <property type="project" value="UniProtKB-KW"/>
</dbReference>
<sequence>METLLIIVSGKLYVDPDVRDKYLAGCLDAMEQARATPGCLDFVLAADPIEPNRINVYERWESDAHLHRFRDAGPEPEQTAAIRDAQVAKYRISSSEAP</sequence>
<dbReference type="InterPro" id="IPR011008">
    <property type="entry name" value="Dimeric_a/b-barrel"/>
</dbReference>
<dbReference type="EMBL" id="FZOD01000071">
    <property type="protein sequence ID" value="SNT59062.1"/>
    <property type="molecule type" value="Genomic_DNA"/>
</dbReference>
<name>A0A239NWI3_9ACTN</name>
<dbReference type="AlphaFoldDB" id="A0A239NWI3"/>
<gene>
    <name evidence="2" type="ORF">SAMN05216276_107150</name>
</gene>
<dbReference type="RefSeq" id="WP_179282496.1">
    <property type="nucleotide sequence ID" value="NZ_FZOD01000071.1"/>
</dbReference>
<keyword evidence="2" id="KW-0503">Monooxygenase</keyword>
<organism evidence="2 3">
    <name type="scientific">Streptosporangium subroseum</name>
    <dbReference type="NCBI Taxonomy" id="106412"/>
    <lineage>
        <taxon>Bacteria</taxon>
        <taxon>Bacillati</taxon>
        <taxon>Actinomycetota</taxon>
        <taxon>Actinomycetes</taxon>
        <taxon>Streptosporangiales</taxon>
        <taxon>Streptosporangiaceae</taxon>
        <taxon>Streptosporangium</taxon>
    </lineage>
</organism>
<feature type="domain" description="ABM" evidence="1">
    <location>
        <begin position="6"/>
        <end position="98"/>
    </location>
</feature>
<dbReference type="InterPro" id="IPR007138">
    <property type="entry name" value="ABM_dom"/>
</dbReference>